<accession>A0A5B0N0W2</accession>
<dbReference type="Gene3D" id="3.60.20.10">
    <property type="entry name" value="Glutamine Phosphoribosylpyrophosphate, subunit 1, domain 1"/>
    <property type="match status" value="1"/>
</dbReference>
<protein>
    <submittedName>
        <fullName evidence="5">Asparagine synthetase</fullName>
    </submittedName>
</protein>
<evidence type="ECO:0000313" key="6">
    <source>
        <dbReference type="Proteomes" id="UP000325313"/>
    </source>
</evidence>
<organism evidence="5 6">
    <name type="scientific">Puccinia graminis f. sp. tritici</name>
    <dbReference type="NCBI Taxonomy" id="56615"/>
    <lineage>
        <taxon>Eukaryota</taxon>
        <taxon>Fungi</taxon>
        <taxon>Dikarya</taxon>
        <taxon>Basidiomycota</taxon>
        <taxon>Pucciniomycotina</taxon>
        <taxon>Pucciniomycetes</taxon>
        <taxon>Pucciniales</taxon>
        <taxon>Pucciniaceae</taxon>
        <taxon>Puccinia</taxon>
    </lineage>
</organism>
<dbReference type="EMBL" id="VDEP01000439">
    <property type="protein sequence ID" value="KAA1082183.1"/>
    <property type="molecule type" value="Genomic_DNA"/>
</dbReference>
<dbReference type="PROSITE" id="PS51278">
    <property type="entry name" value="GATASE_TYPE_2"/>
    <property type="match status" value="1"/>
</dbReference>
<evidence type="ECO:0000256" key="2">
    <source>
        <dbReference type="ARBA" id="ARBA00022840"/>
    </source>
</evidence>
<keyword evidence="1" id="KW-0547">Nucleotide-binding</keyword>
<sequence length="289" mass="31403">MLISQGNRLPRGGQKNPPLRDSETGGRTCPPIKNSLCQQNILGCFAGIIAGGLAFGLSSDTGEQPLLTEDCKTALCVNGEIYNHKALAKKLQIPLKVKPKSDCEIILHLYREYGTDLCNMLDGMFSSILLDNTQTPPRLIVARDPIGITTLYYDTSSSHPETMYIALELKSIHEDCDNVHAFPPGHFYNSSLPADSHFTRYYNPDWLHADADAGLLSRTKPVNLTLIRSTLEAAVRKRLMSEINEAYAVQIVKGSSPVVPKNQAISSGLNSDGSLASSLPGVEGPPARL</sequence>
<keyword evidence="2" id="KW-0067">ATP-binding</keyword>
<evidence type="ECO:0000256" key="1">
    <source>
        <dbReference type="ARBA" id="ARBA00022741"/>
    </source>
</evidence>
<evidence type="ECO:0000313" key="5">
    <source>
        <dbReference type="EMBL" id="KAA1082183.1"/>
    </source>
</evidence>
<dbReference type="SUPFAM" id="SSF56235">
    <property type="entry name" value="N-terminal nucleophile aminohydrolases (Ntn hydrolases)"/>
    <property type="match status" value="1"/>
</dbReference>
<dbReference type="GO" id="GO:0005829">
    <property type="term" value="C:cytosol"/>
    <property type="evidence" value="ECO:0007669"/>
    <property type="project" value="TreeGrafter"/>
</dbReference>
<dbReference type="PANTHER" id="PTHR11772">
    <property type="entry name" value="ASPARAGINE SYNTHETASE"/>
    <property type="match status" value="1"/>
</dbReference>
<dbReference type="PANTHER" id="PTHR11772:SF2">
    <property type="entry name" value="ASPARAGINE SYNTHETASE [GLUTAMINE-HYDROLYZING]"/>
    <property type="match status" value="1"/>
</dbReference>
<reference evidence="5 6" key="1">
    <citation type="submission" date="2019-05" db="EMBL/GenBank/DDBJ databases">
        <title>Emergence of the Ug99 lineage of the wheat stem rust pathogen through somatic hybridization.</title>
        <authorList>
            <person name="Li F."/>
            <person name="Upadhyaya N.M."/>
            <person name="Sperschneider J."/>
            <person name="Matny O."/>
            <person name="Nguyen-Phuc H."/>
            <person name="Mago R."/>
            <person name="Raley C."/>
            <person name="Miller M.E."/>
            <person name="Silverstein K.A.T."/>
            <person name="Henningsen E."/>
            <person name="Hirsch C.D."/>
            <person name="Visser B."/>
            <person name="Pretorius Z.A."/>
            <person name="Steffenson B.J."/>
            <person name="Schwessinger B."/>
            <person name="Dodds P.N."/>
            <person name="Figueroa M."/>
        </authorList>
    </citation>
    <scope>NUCLEOTIDE SEQUENCE [LARGE SCALE GENOMIC DNA]</scope>
    <source>
        <strain evidence="5 6">Ug99</strain>
    </source>
</reference>
<evidence type="ECO:0000259" key="4">
    <source>
        <dbReference type="PROSITE" id="PS51278"/>
    </source>
</evidence>
<evidence type="ECO:0000256" key="3">
    <source>
        <dbReference type="SAM" id="MobiDB-lite"/>
    </source>
</evidence>
<dbReference type="InterPro" id="IPR017932">
    <property type="entry name" value="GATase_2_dom"/>
</dbReference>
<dbReference type="GO" id="GO:0004066">
    <property type="term" value="F:asparagine synthase (glutamine-hydrolyzing) activity"/>
    <property type="evidence" value="ECO:0007669"/>
    <property type="project" value="TreeGrafter"/>
</dbReference>
<feature type="domain" description="Glutamine amidotransferase type-2" evidence="4">
    <location>
        <begin position="1"/>
        <end position="193"/>
    </location>
</feature>
<dbReference type="AlphaFoldDB" id="A0A5B0N0W2"/>
<dbReference type="InterPro" id="IPR029055">
    <property type="entry name" value="Ntn_hydrolases_N"/>
</dbReference>
<dbReference type="Proteomes" id="UP000325313">
    <property type="component" value="Unassembled WGS sequence"/>
</dbReference>
<dbReference type="InterPro" id="IPR050795">
    <property type="entry name" value="Asn_Synthetase"/>
</dbReference>
<gene>
    <name evidence="5" type="primary">ASN1_2</name>
    <name evidence="5" type="ORF">PGTUg99_025785</name>
</gene>
<proteinExistence type="predicted"/>
<name>A0A5B0N0W2_PUCGR</name>
<dbReference type="GO" id="GO:0006529">
    <property type="term" value="P:asparagine biosynthetic process"/>
    <property type="evidence" value="ECO:0007669"/>
    <property type="project" value="TreeGrafter"/>
</dbReference>
<feature type="region of interest" description="Disordered" evidence="3">
    <location>
        <begin position="1"/>
        <end position="26"/>
    </location>
</feature>
<dbReference type="GO" id="GO:0005524">
    <property type="term" value="F:ATP binding"/>
    <property type="evidence" value="ECO:0007669"/>
    <property type="project" value="UniProtKB-KW"/>
</dbReference>
<comment type="caution">
    <text evidence="5">The sequence shown here is derived from an EMBL/GenBank/DDBJ whole genome shotgun (WGS) entry which is preliminary data.</text>
</comment>
<dbReference type="Pfam" id="PF13537">
    <property type="entry name" value="GATase_7"/>
    <property type="match status" value="1"/>
</dbReference>